<evidence type="ECO:0000256" key="1">
    <source>
        <dbReference type="SAM" id="SignalP"/>
    </source>
</evidence>
<dbReference type="InterPro" id="IPR041238">
    <property type="entry name" value="Rap1a"/>
</dbReference>
<evidence type="ECO:0000259" key="2">
    <source>
        <dbReference type="Pfam" id="PF18602"/>
    </source>
</evidence>
<dbReference type="RefSeq" id="WP_102332419.1">
    <property type="nucleotide sequence ID" value="NZ_CP170595.1"/>
</dbReference>
<name>A0A7Z1MGP4_9VIBR</name>
<reference evidence="3" key="1">
    <citation type="submission" date="2016-07" db="EMBL/GenBank/DDBJ databases">
        <authorList>
            <person name="Kauffman K."/>
            <person name="Arevalo P."/>
            <person name="Polz M.F."/>
        </authorList>
    </citation>
    <scope>NUCLEOTIDE SEQUENCE</scope>
    <source>
        <strain evidence="3">10N.222.46.E12</strain>
    </source>
</reference>
<sequence length="124" mass="13658">MMKKWIVLGLATLCSYSALASNQTTGGQLAIWCQAGPLSKPHNARLEGGCNGYLMGFIESHGFSQAQGNAALFCIPDSVSQTERVQTYIDFIKKNPEFKETSRIHAVTTALMRAYPCPVQKQMR</sequence>
<keyword evidence="1" id="KW-0732">Signal</keyword>
<reference evidence="3" key="2">
    <citation type="journal article" date="2018" name="Nature">
        <title>A major lineage of non-tailed dsDNA viruses as unrecognized killers of marine bacteria.</title>
        <authorList>
            <person name="Kauffman K.M."/>
            <person name="Hussain F.A."/>
            <person name="Yang J."/>
            <person name="Arevalo P."/>
            <person name="Brown J.M."/>
            <person name="Chang W.K."/>
            <person name="VanInsberghe D."/>
            <person name="Elsherbini J."/>
            <person name="Sharma R.S."/>
            <person name="Cutler M.B."/>
            <person name="Kelly L."/>
            <person name="Polz M.F."/>
        </authorList>
    </citation>
    <scope>NUCLEOTIDE SEQUENCE</scope>
    <source>
        <strain evidence="3">10N.222.46.E12</strain>
    </source>
</reference>
<feature type="chain" id="PRO_5031492892" description="Rap1a immunity protein domain-containing protein" evidence="1">
    <location>
        <begin position="21"/>
        <end position="124"/>
    </location>
</feature>
<dbReference type="AlphaFoldDB" id="A0A7Z1MGP4"/>
<protein>
    <recommendedName>
        <fullName evidence="2">Rap1a immunity protein domain-containing protein</fullName>
    </recommendedName>
</protein>
<feature type="signal peptide" evidence="1">
    <location>
        <begin position="1"/>
        <end position="20"/>
    </location>
</feature>
<evidence type="ECO:0000313" key="3">
    <source>
        <dbReference type="EMBL" id="PMP26711.1"/>
    </source>
</evidence>
<dbReference type="Pfam" id="PF18602">
    <property type="entry name" value="Rap1a"/>
    <property type="match status" value="1"/>
</dbReference>
<comment type="caution">
    <text evidence="3">The sequence shown here is derived from an EMBL/GenBank/DDBJ whole genome shotgun (WGS) entry which is preliminary data.</text>
</comment>
<accession>A0A7Z1MGP4</accession>
<proteinExistence type="predicted"/>
<dbReference type="EMBL" id="MDBS01000045">
    <property type="protein sequence ID" value="PMP26711.1"/>
    <property type="molecule type" value="Genomic_DNA"/>
</dbReference>
<organism evidence="3">
    <name type="scientific">Vibrio cyclitrophicus</name>
    <dbReference type="NCBI Taxonomy" id="47951"/>
    <lineage>
        <taxon>Bacteria</taxon>
        <taxon>Pseudomonadati</taxon>
        <taxon>Pseudomonadota</taxon>
        <taxon>Gammaproteobacteria</taxon>
        <taxon>Vibrionales</taxon>
        <taxon>Vibrionaceae</taxon>
        <taxon>Vibrio</taxon>
    </lineage>
</organism>
<gene>
    <name evidence="3" type="ORF">BCS90_01550</name>
</gene>
<feature type="domain" description="Rap1a immunity protein" evidence="2">
    <location>
        <begin position="25"/>
        <end position="117"/>
    </location>
</feature>